<dbReference type="RefSeq" id="WP_146838720.1">
    <property type="nucleotide sequence ID" value="NZ_BJVQ01000040.1"/>
</dbReference>
<protein>
    <submittedName>
        <fullName evidence="2">Uncharacterized protein</fullName>
    </submittedName>
</protein>
<keyword evidence="4" id="KW-1185">Reference proteome</keyword>
<evidence type="ECO:0000256" key="1">
    <source>
        <dbReference type="SAM" id="SignalP"/>
    </source>
</evidence>
<dbReference type="EMBL" id="BJVQ01000040">
    <property type="protein sequence ID" value="GEL47538.1"/>
    <property type="molecule type" value="Genomic_DNA"/>
</dbReference>
<dbReference type="Proteomes" id="UP000564629">
    <property type="component" value="Unassembled WGS sequence"/>
</dbReference>
<evidence type="ECO:0000313" key="4">
    <source>
        <dbReference type="Proteomes" id="UP000321723"/>
    </source>
</evidence>
<dbReference type="Proteomes" id="UP000321723">
    <property type="component" value="Unassembled WGS sequence"/>
</dbReference>
<gene>
    <name evidence="2" type="ORF">CHO01_26540</name>
    <name evidence="3" type="ORF">HNR08_002677</name>
</gene>
<sequence>MHVSRARSAAAVVAALGLALPLGGCAVGEAHRSPDEALASVQDAGDQAASAVATVRTAVVLLGRERLSVTAADTAQADSVRVLEEATRTLTTLAPPDTGTAAARDSVLAAVQGATTTVVAAGAWITASGEQAGADRGTVPDPLVADLDGAHDAVDVAVTASAGITG</sequence>
<organism evidence="2 4">
    <name type="scientific">Cellulomonas hominis</name>
    <dbReference type="NCBI Taxonomy" id="156981"/>
    <lineage>
        <taxon>Bacteria</taxon>
        <taxon>Bacillati</taxon>
        <taxon>Actinomycetota</taxon>
        <taxon>Actinomycetes</taxon>
        <taxon>Micrococcales</taxon>
        <taxon>Cellulomonadaceae</taxon>
        <taxon>Cellulomonas</taxon>
    </lineage>
</organism>
<comment type="caution">
    <text evidence="2">The sequence shown here is derived from an EMBL/GenBank/DDBJ whole genome shotgun (WGS) entry which is preliminary data.</text>
</comment>
<feature type="chain" id="PRO_5036363259" evidence="1">
    <location>
        <begin position="27"/>
        <end position="166"/>
    </location>
</feature>
<name>A0A511FI96_9CELL</name>
<dbReference type="AlphaFoldDB" id="A0A511FI96"/>
<evidence type="ECO:0000313" key="2">
    <source>
        <dbReference type="EMBL" id="GEL47538.1"/>
    </source>
</evidence>
<evidence type="ECO:0000313" key="5">
    <source>
        <dbReference type="Proteomes" id="UP000564629"/>
    </source>
</evidence>
<proteinExistence type="predicted"/>
<dbReference type="EMBL" id="JACHDN010000001">
    <property type="protein sequence ID" value="MBB5473941.1"/>
    <property type="molecule type" value="Genomic_DNA"/>
</dbReference>
<evidence type="ECO:0000313" key="3">
    <source>
        <dbReference type="EMBL" id="MBB5473941.1"/>
    </source>
</evidence>
<accession>A0A511FI96</accession>
<reference evidence="3 5" key="2">
    <citation type="submission" date="2020-08" db="EMBL/GenBank/DDBJ databases">
        <title>Sequencing the genomes of 1000 actinobacteria strains.</title>
        <authorList>
            <person name="Klenk H.-P."/>
        </authorList>
    </citation>
    <scope>NUCLEOTIDE SEQUENCE [LARGE SCALE GENOMIC DNA]</scope>
    <source>
        <strain evidence="3 5">DSM 9581</strain>
    </source>
</reference>
<keyword evidence="1" id="KW-0732">Signal</keyword>
<reference evidence="2 4" key="1">
    <citation type="submission" date="2019-07" db="EMBL/GenBank/DDBJ databases">
        <title>Whole genome shotgun sequence of Cellulomonas hominis NBRC 16055.</title>
        <authorList>
            <person name="Hosoyama A."/>
            <person name="Uohara A."/>
            <person name="Ohji S."/>
            <person name="Ichikawa N."/>
        </authorList>
    </citation>
    <scope>NUCLEOTIDE SEQUENCE [LARGE SCALE GENOMIC DNA]</scope>
    <source>
        <strain evidence="2 4">NBRC 16055</strain>
    </source>
</reference>
<feature type="signal peptide" evidence="1">
    <location>
        <begin position="1"/>
        <end position="26"/>
    </location>
</feature>